<dbReference type="EMBL" id="JAJGCB010000001">
    <property type="protein sequence ID" value="KAJ8995935.1"/>
    <property type="molecule type" value="Genomic_DNA"/>
</dbReference>
<feature type="compositionally biased region" description="Acidic residues" evidence="1">
    <location>
        <begin position="311"/>
        <end position="321"/>
    </location>
</feature>
<evidence type="ECO:0000256" key="1">
    <source>
        <dbReference type="SAM" id="MobiDB-lite"/>
    </source>
</evidence>
<gene>
    <name evidence="2" type="ORF">HRR80_000683</name>
</gene>
<organism evidence="2 3">
    <name type="scientific">Exophiala dermatitidis</name>
    <name type="common">Black yeast-like fungus</name>
    <name type="synonym">Wangiella dermatitidis</name>
    <dbReference type="NCBI Taxonomy" id="5970"/>
    <lineage>
        <taxon>Eukaryota</taxon>
        <taxon>Fungi</taxon>
        <taxon>Dikarya</taxon>
        <taxon>Ascomycota</taxon>
        <taxon>Pezizomycotina</taxon>
        <taxon>Eurotiomycetes</taxon>
        <taxon>Chaetothyriomycetidae</taxon>
        <taxon>Chaetothyriales</taxon>
        <taxon>Herpotrichiellaceae</taxon>
        <taxon>Exophiala</taxon>
    </lineage>
</organism>
<comment type="caution">
    <text evidence="2">The sequence shown here is derived from an EMBL/GenBank/DDBJ whole genome shotgun (WGS) entry which is preliminary data.</text>
</comment>
<proteinExistence type="predicted"/>
<feature type="region of interest" description="Disordered" evidence="1">
    <location>
        <begin position="275"/>
        <end position="321"/>
    </location>
</feature>
<protein>
    <submittedName>
        <fullName evidence="2">Uncharacterized protein</fullName>
    </submittedName>
</protein>
<reference evidence="2" key="1">
    <citation type="submission" date="2023-01" db="EMBL/GenBank/DDBJ databases">
        <title>Exophiala dermititidis isolated from Cystic Fibrosis Patient.</title>
        <authorList>
            <person name="Kurbessoian T."/>
            <person name="Crocker A."/>
            <person name="Murante D."/>
            <person name="Hogan D.A."/>
            <person name="Stajich J.E."/>
        </authorList>
    </citation>
    <scope>NUCLEOTIDE SEQUENCE</scope>
    <source>
        <strain evidence="2">Ex8</strain>
    </source>
</reference>
<feature type="compositionally biased region" description="Low complexity" evidence="1">
    <location>
        <begin position="144"/>
        <end position="159"/>
    </location>
</feature>
<evidence type="ECO:0000313" key="3">
    <source>
        <dbReference type="Proteomes" id="UP001161757"/>
    </source>
</evidence>
<dbReference type="AlphaFoldDB" id="A0AAN6F5F7"/>
<dbReference type="Proteomes" id="UP001161757">
    <property type="component" value="Unassembled WGS sequence"/>
</dbReference>
<name>A0AAN6F5F7_EXODE</name>
<accession>A0AAN6F5F7</accession>
<evidence type="ECO:0000313" key="2">
    <source>
        <dbReference type="EMBL" id="KAJ8995935.1"/>
    </source>
</evidence>
<feature type="compositionally biased region" description="Polar residues" evidence="1">
    <location>
        <begin position="105"/>
        <end position="137"/>
    </location>
</feature>
<sequence length="321" mass="34683">MESLYQVLYQLLSANGVIRNDTDDPLGLVYIYGPVPARGIRTVTSPVTDSHINSTPHPGENSNHLNSSAVQEENSNHIDNTAAGVQSLNTADNLNFAALDVNANSETNTNGVTPSSSVAAGDNRTSSVNIPSVPSQESTRDTDQNSSSSQQSNSTTMTRDSPNVDTSPADPRTELGMNEEALEDFNGIIRRTHQRFRRMSSASPPSSPTRIVADANIAWDKLPAYLQEAMTQEAIRRCGRRHLLPAMLSLEVLQSTVALRLSAIRRQWQALADMAAEETSTDDDDDDDGAETLSAEEEAPYTPDHSAPASDSEDSDMYGGF</sequence>
<feature type="compositionally biased region" description="Acidic residues" evidence="1">
    <location>
        <begin position="275"/>
        <end position="299"/>
    </location>
</feature>
<feature type="region of interest" description="Disordered" evidence="1">
    <location>
        <begin position="105"/>
        <end position="177"/>
    </location>
</feature>
<feature type="region of interest" description="Disordered" evidence="1">
    <location>
        <begin position="46"/>
        <end position="74"/>
    </location>
</feature>